<proteinExistence type="predicted"/>
<feature type="signal peptide" evidence="1">
    <location>
        <begin position="1"/>
        <end position="22"/>
    </location>
</feature>
<evidence type="ECO:0000313" key="3">
    <source>
        <dbReference type="Proteomes" id="UP000308705"/>
    </source>
</evidence>
<gene>
    <name evidence="2" type="ORF">FDA94_09845</name>
</gene>
<accession>A0A4U3MIN6</accession>
<sequence>MITRLLATTATGLFLISGTAHAAPVKGQPTLTHNAIYKKGVLPKVSCKAVKGTTRASTEKYVRKLVSCLNTAWKGTIDGFQQVAVTFKSDKESCSTGVKIAGSYSEICGQTIEVRLADDWIKAKNDVHVFGALMREWSGVVQGQTGIGRAYWNMPNDRTGEDMAEQRHRFYLQADCLAGVSAKTLGRKITDFKPFIAGMEPREYARYKWNGSPANRLHWTKKGYQAGKPGACNTWTASAPKVA</sequence>
<dbReference type="RefSeq" id="WP_137246742.1">
    <property type="nucleotide sequence ID" value="NZ_SZQA01000007.1"/>
</dbReference>
<name>A0A4U3MIN6_9ACTN</name>
<keyword evidence="3" id="KW-1185">Reference proteome</keyword>
<feature type="chain" id="PRO_5020768529" description="Metalloprotease" evidence="1">
    <location>
        <begin position="23"/>
        <end position="243"/>
    </location>
</feature>
<reference evidence="2 3" key="1">
    <citation type="submission" date="2019-04" db="EMBL/GenBank/DDBJ databases">
        <title>Herbidospora sp. NEAU-GS14.nov., a novel actinomycete isolated from soil.</title>
        <authorList>
            <person name="Han L."/>
        </authorList>
    </citation>
    <scope>NUCLEOTIDE SEQUENCE [LARGE SCALE GENOMIC DNA]</scope>
    <source>
        <strain evidence="2 3">NEAU-GS14</strain>
    </source>
</reference>
<evidence type="ECO:0000256" key="1">
    <source>
        <dbReference type="SAM" id="SignalP"/>
    </source>
</evidence>
<dbReference type="AlphaFoldDB" id="A0A4U3MIN6"/>
<evidence type="ECO:0000313" key="2">
    <source>
        <dbReference type="EMBL" id="TKK89235.1"/>
    </source>
</evidence>
<comment type="caution">
    <text evidence="2">The sequence shown here is derived from an EMBL/GenBank/DDBJ whole genome shotgun (WGS) entry which is preliminary data.</text>
</comment>
<organism evidence="2 3">
    <name type="scientific">Herbidospora galbida</name>
    <dbReference type="NCBI Taxonomy" id="2575442"/>
    <lineage>
        <taxon>Bacteria</taxon>
        <taxon>Bacillati</taxon>
        <taxon>Actinomycetota</taxon>
        <taxon>Actinomycetes</taxon>
        <taxon>Streptosporangiales</taxon>
        <taxon>Streptosporangiaceae</taxon>
        <taxon>Herbidospora</taxon>
    </lineage>
</organism>
<evidence type="ECO:0008006" key="4">
    <source>
        <dbReference type="Google" id="ProtNLM"/>
    </source>
</evidence>
<protein>
    <recommendedName>
        <fullName evidence="4">Metalloprotease</fullName>
    </recommendedName>
</protein>
<keyword evidence="1" id="KW-0732">Signal</keyword>
<dbReference type="EMBL" id="SZQA01000007">
    <property type="protein sequence ID" value="TKK89235.1"/>
    <property type="molecule type" value="Genomic_DNA"/>
</dbReference>
<dbReference type="Proteomes" id="UP000308705">
    <property type="component" value="Unassembled WGS sequence"/>
</dbReference>
<dbReference type="OrthoDB" id="9774900at2"/>